<protein>
    <submittedName>
        <fullName evidence="1">Uncharacterized protein</fullName>
    </submittedName>
</protein>
<dbReference type="RefSeq" id="WP_175443629.1">
    <property type="nucleotide sequence ID" value="NZ_FNDW01000004.1"/>
</dbReference>
<name>A0A1G8I9S7_9FLAO</name>
<evidence type="ECO:0000313" key="1">
    <source>
        <dbReference type="EMBL" id="SDI15634.1"/>
    </source>
</evidence>
<accession>A0A1G8I9S7</accession>
<dbReference type="STRING" id="311334.SAMN05421846_104273"/>
<gene>
    <name evidence="1" type="ORF">SAMN05421846_104273</name>
</gene>
<dbReference type="Proteomes" id="UP000198869">
    <property type="component" value="Unassembled WGS sequence"/>
</dbReference>
<organism evidence="1 2">
    <name type="scientific">Chryseobacterium taeanense</name>
    <dbReference type="NCBI Taxonomy" id="311334"/>
    <lineage>
        <taxon>Bacteria</taxon>
        <taxon>Pseudomonadati</taxon>
        <taxon>Bacteroidota</taxon>
        <taxon>Flavobacteriia</taxon>
        <taxon>Flavobacteriales</taxon>
        <taxon>Weeksellaceae</taxon>
        <taxon>Chryseobacterium group</taxon>
        <taxon>Chryseobacterium</taxon>
    </lineage>
</organism>
<dbReference type="AlphaFoldDB" id="A0A1G8I9S7"/>
<keyword evidence="2" id="KW-1185">Reference proteome</keyword>
<reference evidence="2" key="1">
    <citation type="submission" date="2016-10" db="EMBL/GenBank/DDBJ databases">
        <authorList>
            <person name="Varghese N."/>
            <person name="Submissions S."/>
        </authorList>
    </citation>
    <scope>NUCLEOTIDE SEQUENCE [LARGE SCALE GENOMIC DNA]</scope>
    <source>
        <strain evidence="2">DSM 17071</strain>
    </source>
</reference>
<dbReference type="EMBL" id="FNDW01000004">
    <property type="protein sequence ID" value="SDI15634.1"/>
    <property type="molecule type" value="Genomic_DNA"/>
</dbReference>
<sequence>MGIRNIFKELSEVEILTRISISGKFVARVQETFPASGKVVTRVHEAFPVTGKVVASVQEIFRESGKPVARVFGTFPMLM</sequence>
<evidence type="ECO:0000313" key="2">
    <source>
        <dbReference type="Proteomes" id="UP000198869"/>
    </source>
</evidence>
<proteinExistence type="predicted"/>